<name>A0A161IUW5_9GAMM</name>
<dbReference type="SUPFAM" id="SSF54001">
    <property type="entry name" value="Cysteine proteinases"/>
    <property type="match status" value="1"/>
</dbReference>
<dbReference type="Pfam" id="PF05708">
    <property type="entry name" value="Peptidase_C92"/>
    <property type="match status" value="1"/>
</dbReference>
<sequence length="263" mass="30216">MFHPLDWLGRRLADFLAKPRPVEMHFSTSRFRLLQFSLRKGDVLLVEGSSRFSTAVKYLTQSSWSHAALYVGDTMLAERPELGPHVLIEADVADGVRAVALHSYKSMHTRICRPIGLDKEELAAVIEHARRRLGQQYDVKNIVDLMRYLMPTPPIPGHLRRRLLALGSGDPTRAICSSLIADAFQSVRYPILPLVEPADRRRKGARQARREILHIRNSRLFAPRDFDISPYFLIVKPLLEQQFDIHQLRWAEPEQLPRDDGED</sequence>
<dbReference type="RefSeq" id="WP_063670204.1">
    <property type="nucleotide sequence ID" value="NZ_CP014841.1"/>
</dbReference>
<dbReference type="Gene3D" id="3.90.1720.10">
    <property type="entry name" value="endopeptidase domain like (from Nostoc punctiforme)"/>
    <property type="match status" value="1"/>
</dbReference>
<evidence type="ECO:0000313" key="1">
    <source>
        <dbReference type="EMBL" id="AND67889.1"/>
    </source>
</evidence>
<dbReference type="STRING" id="445710.ATSB10_04350"/>
<dbReference type="InterPro" id="IPR024453">
    <property type="entry name" value="Peptidase_C92"/>
</dbReference>
<dbReference type="AlphaFoldDB" id="A0A161IUW5"/>
<organism evidence="1 2">
    <name type="scientific">Dyella thiooxydans</name>
    <dbReference type="NCBI Taxonomy" id="445710"/>
    <lineage>
        <taxon>Bacteria</taxon>
        <taxon>Pseudomonadati</taxon>
        <taxon>Pseudomonadota</taxon>
        <taxon>Gammaproteobacteria</taxon>
        <taxon>Lysobacterales</taxon>
        <taxon>Rhodanobacteraceae</taxon>
        <taxon>Dyella</taxon>
    </lineage>
</organism>
<dbReference type="PATRIC" id="fig|445710.3.peg.433"/>
<evidence type="ECO:0008006" key="3">
    <source>
        <dbReference type="Google" id="ProtNLM"/>
    </source>
</evidence>
<accession>A0A161IUW5</accession>
<evidence type="ECO:0000313" key="2">
    <source>
        <dbReference type="Proteomes" id="UP000077255"/>
    </source>
</evidence>
<reference evidence="1 2" key="1">
    <citation type="submission" date="2016-02" db="EMBL/GenBank/DDBJ databases">
        <title>Complete genome sequencing and analysis of ATSB10, Dyella thiooxydans isolated from rhizosphere soil of sunflower (Helianthus annuus L.).</title>
        <authorList>
            <person name="Lee Y."/>
            <person name="Hwangbo K."/>
            <person name="Chung H."/>
            <person name="Yoo J."/>
            <person name="Kim K.Y."/>
            <person name="Sa T.M."/>
            <person name="Um Y."/>
            <person name="Madhaiyan M."/>
        </authorList>
    </citation>
    <scope>NUCLEOTIDE SEQUENCE [LARGE SCALE GENOMIC DNA]</scope>
    <source>
        <strain evidence="1 2">ATSB10</strain>
    </source>
</reference>
<gene>
    <name evidence="1" type="ORF">ATSB10_04350</name>
</gene>
<keyword evidence="2" id="KW-1185">Reference proteome</keyword>
<dbReference type="Proteomes" id="UP000077255">
    <property type="component" value="Chromosome"/>
</dbReference>
<dbReference type="KEGG" id="dtx:ATSB10_04350"/>
<dbReference type="EMBL" id="CP014841">
    <property type="protein sequence ID" value="AND67889.1"/>
    <property type="molecule type" value="Genomic_DNA"/>
</dbReference>
<protein>
    <recommendedName>
        <fullName evidence="3">Lipo-like protein</fullName>
    </recommendedName>
</protein>
<dbReference type="OrthoDB" id="1550427at2"/>
<proteinExistence type="predicted"/>
<dbReference type="InterPro" id="IPR038765">
    <property type="entry name" value="Papain-like_cys_pep_sf"/>
</dbReference>